<dbReference type="AlphaFoldDB" id="A0A1S4A5X7"/>
<dbReference type="PANTHER" id="PTHR47481">
    <property type="match status" value="1"/>
</dbReference>
<dbReference type="RefSeq" id="XP_016472057.1">
    <property type="nucleotide sequence ID" value="XM_016616571.1"/>
</dbReference>
<reference evidence="1" key="1">
    <citation type="submission" date="2025-08" db="UniProtKB">
        <authorList>
            <consortium name="RefSeq"/>
        </authorList>
    </citation>
    <scope>IDENTIFICATION</scope>
</reference>
<gene>
    <name evidence="1" type="primary">LOC107794108</name>
</gene>
<dbReference type="OrthoDB" id="1912561at2759"/>
<accession>A0A1S4A5X7</accession>
<organism evidence="1">
    <name type="scientific">Nicotiana tabacum</name>
    <name type="common">Common tobacco</name>
    <dbReference type="NCBI Taxonomy" id="4097"/>
    <lineage>
        <taxon>Eukaryota</taxon>
        <taxon>Viridiplantae</taxon>
        <taxon>Streptophyta</taxon>
        <taxon>Embryophyta</taxon>
        <taxon>Tracheophyta</taxon>
        <taxon>Spermatophyta</taxon>
        <taxon>Magnoliopsida</taxon>
        <taxon>eudicotyledons</taxon>
        <taxon>Gunneridae</taxon>
        <taxon>Pentapetalae</taxon>
        <taxon>asterids</taxon>
        <taxon>lamiids</taxon>
        <taxon>Solanales</taxon>
        <taxon>Solanaceae</taxon>
        <taxon>Nicotianoideae</taxon>
        <taxon>Nicotianeae</taxon>
        <taxon>Nicotiana</taxon>
    </lineage>
</organism>
<proteinExistence type="predicted"/>
<sequence length="162" mass="18233">METLPELSMPTTLPFFMLMHGHDLYDHLDGSALIPTLSTTSGTNTTLILLIRFDSIRINSSRMLLWRLLTLPLLPQLLLQSHPNWDSLHTAYANKSHTRIFNLRDQLVLITKDTIPITEYLQRIRTFSDELATTGASVSNSELIVKILSGLGPKFCEISATI</sequence>
<dbReference type="Pfam" id="PF14223">
    <property type="entry name" value="Retrotran_gag_2"/>
    <property type="match status" value="1"/>
</dbReference>
<dbReference type="PaxDb" id="4097-A0A1S4A5X7"/>
<dbReference type="KEGG" id="nta:107794108"/>
<protein>
    <submittedName>
        <fullName evidence="1">Uncharacterized protein</fullName>
    </submittedName>
</protein>
<name>A0A1S4A5X7_TOBAC</name>
<dbReference type="PANTHER" id="PTHR47481:SF21">
    <property type="entry name" value="BASIC-LEUCINE ZIPPER TRANSCRIPTION FACTOR Q-RELATED"/>
    <property type="match status" value="1"/>
</dbReference>
<evidence type="ECO:0000313" key="1">
    <source>
        <dbReference type="RefSeq" id="XP_016472057.1"/>
    </source>
</evidence>